<comment type="caution">
    <text evidence="6">The sequence shown here is derived from an EMBL/GenBank/DDBJ whole genome shotgun (WGS) entry which is preliminary data.</text>
</comment>
<keyword evidence="2" id="KW-0808">Transferase</keyword>
<evidence type="ECO:0000313" key="7">
    <source>
        <dbReference type="Proteomes" id="UP001501584"/>
    </source>
</evidence>
<keyword evidence="1" id="KW-0328">Glycosyltransferase</keyword>
<dbReference type="PANTHER" id="PTHR32282">
    <property type="entry name" value="BINDING PROTEIN TRANSPEPTIDASE, PUTATIVE-RELATED"/>
    <property type="match status" value="1"/>
</dbReference>
<keyword evidence="4" id="KW-0472">Membrane</keyword>
<evidence type="ECO:0000256" key="3">
    <source>
        <dbReference type="SAM" id="MobiDB-lite"/>
    </source>
</evidence>
<proteinExistence type="predicted"/>
<dbReference type="Gene3D" id="3.40.710.10">
    <property type="entry name" value="DD-peptidase/beta-lactamase superfamily"/>
    <property type="match status" value="1"/>
</dbReference>
<dbReference type="InterPro" id="IPR050396">
    <property type="entry name" value="Glycosyltr_51/Transpeptidase"/>
</dbReference>
<feature type="compositionally biased region" description="Acidic residues" evidence="3">
    <location>
        <begin position="439"/>
        <end position="454"/>
    </location>
</feature>
<keyword evidence="7" id="KW-1185">Reference proteome</keyword>
<name>A0ABN3F8I1_9ACTN</name>
<keyword evidence="4" id="KW-1133">Transmembrane helix</keyword>
<dbReference type="RefSeq" id="WP_310285665.1">
    <property type="nucleotide sequence ID" value="NZ_BAAASX010000002.1"/>
</dbReference>
<evidence type="ECO:0000256" key="4">
    <source>
        <dbReference type="SAM" id="Phobius"/>
    </source>
</evidence>
<feature type="region of interest" description="Disordered" evidence="3">
    <location>
        <begin position="1"/>
        <end position="38"/>
    </location>
</feature>
<feature type="compositionally biased region" description="Low complexity" evidence="3">
    <location>
        <begin position="473"/>
        <end position="488"/>
    </location>
</feature>
<keyword evidence="4" id="KW-0812">Transmembrane</keyword>
<evidence type="ECO:0000256" key="1">
    <source>
        <dbReference type="ARBA" id="ARBA00022676"/>
    </source>
</evidence>
<dbReference type="EMBL" id="BAAASX010000002">
    <property type="protein sequence ID" value="GAA2323504.1"/>
    <property type="molecule type" value="Genomic_DNA"/>
</dbReference>
<feature type="transmembrane region" description="Helical" evidence="4">
    <location>
        <begin position="64"/>
        <end position="84"/>
    </location>
</feature>
<dbReference type="InterPro" id="IPR012338">
    <property type="entry name" value="Beta-lactam/transpept-like"/>
</dbReference>
<evidence type="ECO:0000259" key="5">
    <source>
        <dbReference type="Pfam" id="PF00905"/>
    </source>
</evidence>
<feature type="region of interest" description="Disordered" evidence="3">
    <location>
        <begin position="432"/>
        <end position="530"/>
    </location>
</feature>
<dbReference type="SUPFAM" id="SSF56601">
    <property type="entry name" value="beta-lactamase/transpeptidase-like"/>
    <property type="match status" value="1"/>
</dbReference>
<sequence>MNNGNPSRVGRRRRRAGSQQGGSPGHRRAGASGTGYSGKRRAAGATGIAIPLPGKLNDLELNKLHLAVAGAVGLVIAIGVSIVLGNLPDGGAGGADQEDAAYLYAGGQALPEDFADQHPSLVEQINAELEARYGLTPSQLYDQAARPDGLRVVLTLDKAMQEAAEQTPGEAGVVAVEPGTGAVRCYYGAEKATGTDQVGASAPHPPSSVFDMITAATALEAGASIDSWWSDEDTDVTLVRAVRESHVGAMDAVAQKYGVEDVLGTAKAMGLRTIADGQGTVYDLETGEYGGLDAAGFGTYPVSVVDMASVYATIAAGGVRAETHFIERVIDTADEEVPADQDIATDRAVAETTAQDLQFVGLGEAQAIEDRDFFGVGADYHGETTQTWFVGAIPQLSVAAWANGEAAAEGGVPLWRNVIDSAIEANDYEAEQLPGASGEGEDLTDDIVGDDGQIDPDSAYCEANPDAEGCGGATSSSPSASDSPSADESSSEPEPDPDPTSSEPEPDPTTPSEPDPEPSTSDEPCNWPFC</sequence>
<dbReference type="Proteomes" id="UP001501584">
    <property type="component" value="Unassembled WGS sequence"/>
</dbReference>
<protein>
    <recommendedName>
        <fullName evidence="5">Penicillin-binding protein transpeptidase domain-containing protein</fullName>
    </recommendedName>
</protein>
<evidence type="ECO:0000256" key="2">
    <source>
        <dbReference type="ARBA" id="ARBA00022679"/>
    </source>
</evidence>
<organism evidence="6 7">
    <name type="scientific">Glycomyces rutgersensis</name>
    <dbReference type="NCBI Taxonomy" id="58115"/>
    <lineage>
        <taxon>Bacteria</taxon>
        <taxon>Bacillati</taxon>
        <taxon>Actinomycetota</taxon>
        <taxon>Actinomycetes</taxon>
        <taxon>Glycomycetales</taxon>
        <taxon>Glycomycetaceae</taxon>
        <taxon>Glycomyces</taxon>
    </lineage>
</organism>
<dbReference type="Pfam" id="PF00905">
    <property type="entry name" value="Transpeptidase"/>
    <property type="match status" value="1"/>
</dbReference>
<dbReference type="InterPro" id="IPR001460">
    <property type="entry name" value="PCN-bd_Tpept"/>
</dbReference>
<reference evidence="6 7" key="1">
    <citation type="journal article" date="2019" name="Int. J. Syst. Evol. Microbiol.">
        <title>The Global Catalogue of Microorganisms (GCM) 10K type strain sequencing project: providing services to taxonomists for standard genome sequencing and annotation.</title>
        <authorList>
            <consortium name="The Broad Institute Genomics Platform"/>
            <consortium name="The Broad Institute Genome Sequencing Center for Infectious Disease"/>
            <person name="Wu L."/>
            <person name="Ma J."/>
        </authorList>
    </citation>
    <scope>NUCLEOTIDE SEQUENCE [LARGE SCALE GENOMIC DNA]</scope>
    <source>
        <strain evidence="6 7">JCM 6238</strain>
    </source>
</reference>
<feature type="domain" description="Penicillin-binding protein transpeptidase" evidence="5">
    <location>
        <begin position="172"/>
        <end position="358"/>
    </location>
</feature>
<accession>A0ABN3F8I1</accession>
<dbReference type="PANTHER" id="PTHR32282:SF33">
    <property type="entry name" value="PEPTIDOGLYCAN GLYCOSYLTRANSFERASE"/>
    <property type="match status" value="1"/>
</dbReference>
<evidence type="ECO:0000313" key="6">
    <source>
        <dbReference type="EMBL" id="GAA2323504.1"/>
    </source>
</evidence>
<gene>
    <name evidence="6" type="ORF">GCM10010403_11990</name>
</gene>